<organism evidence="3 4">
    <name type="scientific">Streptomyces sparsogenes DSM 40356</name>
    <dbReference type="NCBI Taxonomy" id="1331668"/>
    <lineage>
        <taxon>Bacteria</taxon>
        <taxon>Bacillati</taxon>
        <taxon>Actinomycetota</taxon>
        <taxon>Actinomycetes</taxon>
        <taxon>Kitasatosporales</taxon>
        <taxon>Streptomycetaceae</taxon>
        <taxon>Streptomyces</taxon>
    </lineage>
</organism>
<keyword evidence="2" id="KW-0812">Transmembrane</keyword>
<dbReference type="AlphaFoldDB" id="A0A1R1SPK2"/>
<evidence type="ECO:0000313" key="3">
    <source>
        <dbReference type="EMBL" id="OMI40235.1"/>
    </source>
</evidence>
<dbReference type="RefSeq" id="WP_065964612.1">
    <property type="nucleotide sequence ID" value="NZ_ASQP01000099.1"/>
</dbReference>
<comment type="caution">
    <text evidence="3">The sequence shown here is derived from an EMBL/GenBank/DDBJ whole genome shotgun (WGS) entry which is preliminary data.</text>
</comment>
<accession>A0A1R1SPK2</accession>
<feature type="transmembrane region" description="Helical" evidence="2">
    <location>
        <begin position="37"/>
        <end position="58"/>
    </location>
</feature>
<reference evidence="3 4" key="1">
    <citation type="submission" date="2013-05" db="EMBL/GenBank/DDBJ databases">
        <title>Genome sequence of Streptomyces sparsogenes DSM 40356.</title>
        <authorList>
            <person name="Coyne S."/>
            <person name="Seebeck F.P."/>
        </authorList>
    </citation>
    <scope>NUCLEOTIDE SEQUENCE [LARGE SCALE GENOMIC DNA]</scope>
    <source>
        <strain evidence="3 4">DSM 40356</strain>
    </source>
</reference>
<protein>
    <submittedName>
        <fullName evidence="3">ATP synthase I</fullName>
    </submittedName>
</protein>
<feature type="region of interest" description="Disordered" evidence="1">
    <location>
        <begin position="131"/>
        <end position="151"/>
    </location>
</feature>
<evidence type="ECO:0000256" key="1">
    <source>
        <dbReference type="SAM" id="MobiDB-lite"/>
    </source>
</evidence>
<proteinExistence type="predicted"/>
<keyword evidence="4" id="KW-1185">Reference proteome</keyword>
<dbReference type="EMBL" id="ASQP01000099">
    <property type="protein sequence ID" value="OMI40235.1"/>
    <property type="molecule type" value="Genomic_DNA"/>
</dbReference>
<feature type="transmembrane region" description="Helical" evidence="2">
    <location>
        <begin position="96"/>
        <end position="115"/>
    </location>
</feature>
<dbReference type="GeneID" id="96745146"/>
<sequence length="151" mass="15780">MQSNDARTLLQCAVPTAVVGAAATAVGAVLAGGKGALGAAFGAILVTALMTIDLIVLVRTAKKLPQIFQMMGLALYAVQFLLLAVVLGIFKDTTLFNTRAFAFSLLAATLTWITAQTRAHMKAKIFYVQPEAEDERNPAGEKKASPAGSPS</sequence>
<dbReference type="STRING" id="67365.GCA_001704635_07734"/>
<dbReference type="Proteomes" id="UP000186168">
    <property type="component" value="Unassembled WGS sequence"/>
</dbReference>
<keyword evidence="2" id="KW-0472">Membrane</keyword>
<evidence type="ECO:0000256" key="2">
    <source>
        <dbReference type="SAM" id="Phobius"/>
    </source>
</evidence>
<feature type="compositionally biased region" description="Basic and acidic residues" evidence="1">
    <location>
        <begin position="135"/>
        <end position="144"/>
    </location>
</feature>
<feature type="transmembrane region" description="Helical" evidence="2">
    <location>
        <begin position="70"/>
        <end position="90"/>
    </location>
</feature>
<name>A0A1R1SPK2_9ACTN</name>
<evidence type="ECO:0000313" key="4">
    <source>
        <dbReference type="Proteomes" id="UP000186168"/>
    </source>
</evidence>
<keyword evidence="2" id="KW-1133">Transmembrane helix</keyword>
<gene>
    <name evidence="3" type="ORF">SPAR_06645</name>
</gene>